<gene>
    <name evidence="5" type="primary">rpsH</name>
    <name evidence="6" type="ORF">UX60_C0010G0010</name>
</gene>
<protein>
    <recommendedName>
        <fullName evidence="4 5">Small ribosomal subunit protein uS8</fullName>
    </recommendedName>
</protein>
<evidence type="ECO:0000256" key="2">
    <source>
        <dbReference type="ARBA" id="ARBA00022980"/>
    </source>
</evidence>
<dbReference type="Pfam" id="PF00410">
    <property type="entry name" value="Ribosomal_S8"/>
    <property type="match status" value="1"/>
</dbReference>
<dbReference type="NCBIfam" id="NF001109">
    <property type="entry name" value="PRK00136.1"/>
    <property type="match status" value="1"/>
</dbReference>
<comment type="subunit">
    <text evidence="5">Part of the 30S ribosomal subunit. Contacts proteins S5 and S12.</text>
</comment>
<dbReference type="InterPro" id="IPR035987">
    <property type="entry name" value="Ribosomal_uS8_sf"/>
</dbReference>
<name>A0A0G1QGT5_9BACT</name>
<accession>A0A0G1QGT5</accession>
<evidence type="ECO:0000256" key="4">
    <source>
        <dbReference type="ARBA" id="ARBA00035258"/>
    </source>
</evidence>
<keyword evidence="3 5" id="KW-0687">Ribonucleoprotein</keyword>
<sequence length="123" mass="13585">MYNDTISDFLTRLRNASMAGRVEVPIRSSKTVLDVAGILKNEGFIASIKTEDNKVTVSLDKDWPITHIKRLSKPGVRLYVKTNKIPRPRGGTGIVILSTPKGHLTGSQARKQKVGGELVCEIW</sequence>
<dbReference type="GO" id="GO:1990904">
    <property type="term" value="C:ribonucleoprotein complex"/>
    <property type="evidence" value="ECO:0007669"/>
    <property type="project" value="UniProtKB-KW"/>
</dbReference>
<proteinExistence type="inferred from homology"/>
<evidence type="ECO:0000256" key="5">
    <source>
        <dbReference type="HAMAP-Rule" id="MF_01302"/>
    </source>
</evidence>
<dbReference type="InterPro" id="IPR000630">
    <property type="entry name" value="Ribosomal_uS8"/>
</dbReference>
<dbReference type="EMBL" id="LCMV01000010">
    <property type="protein sequence ID" value="KKU44171.1"/>
    <property type="molecule type" value="Genomic_DNA"/>
</dbReference>
<dbReference type="GO" id="GO:0003735">
    <property type="term" value="F:structural constituent of ribosome"/>
    <property type="evidence" value="ECO:0007669"/>
    <property type="project" value="InterPro"/>
</dbReference>
<organism evidence="6 7">
    <name type="scientific">Berkelbacteria bacterium GW2011_GWA2_46_7</name>
    <dbReference type="NCBI Taxonomy" id="1618335"/>
    <lineage>
        <taxon>Bacteria</taxon>
        <taxon>Candidatus Berkelbacteria</taxon>
    </lineage>
</organism>
<keyword evidence="5" id="KW-0694">RNA-binding</keyword>
<dbReference type="GO" id="GO:0019843">
    <property type="term" value="F:rRNA binding"/>
    <property type="evidence" value="ECO:0007669"/>
    <property type="project" value="UniProtKB-UniRule"/>
</dbReference>
<dbReference type="SUPFAM" id="SSF56047">
    <property type="entry name" value="Ribosomal protein S8"/>
    <property type="match status" value="1"/>
</dbReference>
<evidence type="ECO:0000313" key="7">
    <source>
        <dbReference type="Proteomes" id="UP000034487"/>
    </source>
</evidence>
<dbReference type="Gene3D" id="3.30.1370.30">
    <property type="match status" value="1"/>
</dbReference>
<evidence type="ECO:0000313" key="6">
    <source>
        <dbReference type="EMBL" id="KKU44171.1"/>
    </source>
</evidence>
<dbReference type="Proteomes" id="UP000034487">
    <property type="component" value="Unassembled WGS sequence"/>
</dbReference>
<dbReference type="HAMAP" id="MF_01302_B">
    <property type="entry name" value="Ribosomal_uS8_B"/>
    <property type="match status" value="1"/>
</dbReference>
<dbReference type="AlphaFoldDB" id="A0A0G1QGT5"/>
<dbReference type="PATRIC" id="fig|1618335.3.peg.158"/>
<dbReference type="PANTHER" id="PTHR11758">
    <property type="entry name" value="40S RIBOSOMAL PROTEIN S15A"/>
    <property type="match status" value="1"/>
</dbReference>
<evidence type="ECO:0000256" key="3">
    <source>
        <dbReference type="ARBA" id="ARBA00023274"/>
    </source>
</evidence>
<keyword evidence="5" id="KW-0699">rRNA-binding</keyword>
<dbReference type="Gene3D" id="3.30.1490.10">
    <property type="match status" value="1"/>
</dbReference>
<dbReference type="FunFam" id="3.30.1490.10:FF:000001">
    <property type="entry name" value="30S ribosomal protein S8"/>
    <property type="match status" value="1"/>
</dbReference>
<dbReference type="GO" id="GO:0005737">
    <property type="term" value="C:cytoplasm"/>
    <property type="evidence" value="ECO:0007669"/>
    <property type="project" value="UniProtKB-ARBA"/>
</dbReference>
<reference evidence="6 7" key="1">
    <citation type="journal article" date="2015" name="Nature">
        <title>rRNA introns, odd ribosomes, and small enigmatic genomes across a large radiation of phyla.</title>
        <authorList>
            <person name="Brown C.T."/>
            <person name="Hug L.A."/>
            <person name="Thomas B.C."/>
            <person name="Sharon I."/>
            <person name="Castelle C.J."/>
            <person name="Singh A."/>
            <person name="Wilkins M.J."/>
            <person name="Williams K.H."/>
            <person name="Banfield J.F."/>
        </authorList>
    </citation>
    <scope>NUCLEOTIDE SEQUENCE [LARGE SCALE GENOMIC DNA]</scope>
</reference>
<comment type="similarity">
    <text evidence="1 5">Belongs to the universal ribosomal protein uS8 family.</text>
</comment>
<evidence type="ECO:0000256" key="1">
    <source>
        <dbReference type="ARBA" id="ARBA00006471"/>
    </source>
</evidence>
<dbReference type="GO" id="GO:0005840">
    <property type="term" value="C:ribosome"/>
    <property type="evidence" value="ECO:0007669"/>
    <property type="project" value="UniProtKB-KW"/>
</dbReference>
<comment type="caution">
    <text evidence="6">The sequence shown here is derived from an EMBL/GenBank/DDBJ whole genome shotgun (WGS) entry which is preliminary data.</text>
</comment>
<dbReference type="GO" id="GO:0006412">
    <property type="term" value="P:translation"/>
    <property type="evidence" value="ECO:0007669"/>
    <property type="project" value="UniProtKB-UniRule"/>
</dbReference>
<comment type="function">
    <text evidence="5">One of the primary rRNA binding proteins, it binds directly to 16S rRNA central domain where it helps coordinate assembly of the platform of the 30S subunit.</text>
</comment>
<keyword evidence="2 5" id="KW-0689">Ribosomal protein</keyword>